<protein>
    <submittedName>
        <fullName evidence="1">Uncharacterized protein</fullName>
    </submittedName>
</protein>
<comment type="caution">
    <text evidence="1">The sequence shown here is derived from an EMBL/GenBank/DDBJ whole genome shotgun (WGS) entry which is preliminary data.</text>
</comment>
<proteinExistence type="predicted"/>
<gene>
    <name evidence="1" type="ORF">PVAP13_3KG569225</name>
</gene>
<reference evidence="1" key="1">
    <citation type="submission" date="2020-05" db="EMBL/GenBank/DDBJ databases">
        <title>WGS assembly of Panicum virgatum.</title>
        <authorList>
            <person name="Lovell J.T."/>
            <person name="Jenkins J."/>
            <person name="Shu S."/>
            <person name="Juenger T.E."/>
            <person name="Schmutz J."/>
        </authorList>
    </citation>
    <scope>NUCLEOTIDE SEQUENCE</scope>
    <source>
        <strain evidence="1">AP13</strain>
    </source>
</reference>
<organism evidence="1 2">
    <name type="scientific">Panicum virgatum</name>
    <name type="common">Blackwell switchgrass</name>
    <dbReference type="NCBI Taxonomy" id="38727"/>
    <lineage>
        <taxon>Eukaryota</taxon>
        <taxon>Viridiplantae</taxon>
        <taxon>Streptophyta</taxon>
        <taxon>Embryophyta</taxon>
        <taxon>Tracheophyta</taxon>
        <taxon>Spermatophyta</taxon>
        <taxon>Magnoliopsida</taxon>
        <taxon>Liliopsida</taxon>
        <taxon>Poales</taxon>
        <taxon>Poaceae</taxon>
        <taxon>PACMAD clade</taxon>
        <taxon>Panicoideae</taxon>
        <taxon>Panicodae</taxon>
        <taxon>Paniceae</taxon>
        <taxon>Panicinae</taxon>
        <taxon>Panicum</taxon>
        <taxon>Panicum sect. Hiantes</taxon>
    </lineage>
</organism>
<evidence type="ECO:0000313" key="1">
    <source>
        <dbReference type="EMBL" id="KAG2631046.1"/>
    </source>
</evidence>
<name>A0A8T0VBZ3_PANVG</name>
<accession>A0A8T0VBZ3</accession>
<dbReference type="EMBL" id="CM029041">
    <property type="protein sequence ID" value="KAG2631046.1"/>
    <property type="molecule type" value="Genomic_DNA"/>
</dbReference>
<dbReference type="AlphaFoldDB" id="A0A8T0VBZ3"/>
<sequence>MWRSLTEQQPPYIHDGDPTMIRPVECGRAVVETSLLFFFPDILNIAHCSFKEHHYHVIGDPLPR</sequence>
<dbReference type="Proteomes" id="UP000823388">
    <property type="component" value="Chromosome 3K"/>
</dbReference>
<evidence type="ECO:0000313" key="2">
    <source>
        <dbReference type="Proteomes" id="UP000823388"/>
    </source>
</evidence>
<keyword evidence="2" id="KW-1185">Reference proteome</keyword>